<dbReference type="Gene3D" id="3.40.50.1820">
    <property type="entry name" value="alpha/beta hydrolase"/>
    <property type="match status" value="1"/>
</dbReference>
<dbReference type="EMBL" id="JANKHO010001752">
    <property type="protein sequence ID" value="KAJ3499273.1"/>
    <property type="molecule type" value="Genomic_DNA"/>
</dbReference>
<dbReference type="Pfam" id="PF00135">
    <property type="entry name" value="COesterase"/>
    <property type="match status" value="1"/>
</dbReference>
<comment type="caution">
    <text evidence="5">The sequence shown here is derived from an EMBL/GenBank/DDBJ whole genome shotgun (WGS) entry which is preliminary data.</text>
</comment>
<evidence type="ECO:0000256" key="2">
    <source>
        <dbReference type="ARBA" id="ARBA00022801"/>
    </source>
</evidence>
<feature type="signal peptide" evidence="3">
    <location>
        <begin position="1"/>
        <end position="22"/>
    </location>
</feature>
<dbReference type="InterPro" id="IPR029058">
    <property type="entry name" value="AB_hydrolase_fold"/>
</dbReference>
<reference evidence="5" key="1">
    <citation type="submission" date="2022-07" db="EMBL/GenBank/DDBJ databases">
        <title>Genome Sequence of Agrocybe chaxingu.</title>
        <authorList>
            <person name="Buettner E."/>
        </authorList>
    </citation>
    <scope>NUCLEOTIDE SEQUENCE</scope>
    <source>
        <strain evidence="5">MP-N11</strain>
    </source>
</reference>
<keyword evidence="3" id="KW-0732">Signal</keyword>
<evidence type="ECO:0000313" key="6">
    <source>
        <dbReference type="Proteomes" id="UP001148786"/>
    </source>
</evidence>
<dbReference type="InterPro" id="IPR019826">
    <property type="entry name" value="Carboxylesterase_B_AS"/>
</dbReference>
<accession>A0A9W8JZB2</accession>
<keyword evidence="6" id="KW-1185">Reference proteome</keyword>
<feature type="domain" description="Carboxylesterase type B" evidence="4">
    <location>
        <begin position="39"/>
        <end position="518"/>
    </location>
</feature>
<keyword evidence="2 3" id="KW-0378">Hydrolase</keyword>
<dbReference type="SUPFAM" id="SSF53474">
    <property type="entry name" value="alpha/beta-Hydrolases"/>
    <property type="match status" value="1"/>
</dbReference>
<name>A0A9W8JZB2_9AGAR</name>
<dbReference type="InterPro" id="IPR002018">
    <property type="entry name" value="CarbesteraseB"/>
</dbReference>
<feature type="chain" id="PRO_5041021177" description="Carboxylic ester hydrolase" evidence="3">
    <location>
        <begin position="23"/>
        <end position="533"/>
    </location>
</feature>
<organism evidence="5 6">
    <name type="scientific">Agrocybe chaxingu</name>
    <dbReference type="NCBI Taxonomy" id="84603"/>
    <lineage>
        <taxon>Eukaryota</taxon>
        <taxon>Fungi</taxon>
        <taxon>Dikarya</taxon>
        <taxon>Basidiomycota</taxon>
        <taxon>Agaricomycotina</taxon>
        <taxon>Agaricomycetes</taxon>
        <taxon>Agaricomycetidae</taxon>
        <taxon>Agaricales</taxon>
        <taxon>Agaricineae</taxon>
        <taxon>Strophariaceae</taxon>
        <taxon>Agrocybe</taxon>
    </lineage>
</organism>
<proteinExistence type="inferred from homology"/>
<evidence type="ECO:0000256" key="1">
    <source>
        <dbReference type="ARBA" id="ARBA00005964"/>
    </source>
</evidence>
<evidence type="ECO:0000256" key="3">
    <source>
        <dbReference type="RuleBase" id="RU361235"/>
    </source>
</evidence>
<dbReference type="EC" id="3.1.1.-" evidence="3"/>
<evidence type="ECO:0000313" key="5">
    <source>
        <dbReference type="EMBL" id="KAJ3499273.1"/>
    </source>
</evidence>
<dbReference type="InterPro" id="IPR050309">
    <property type="entry name" value="Type-B_Carboxylest/Lipase"/>
</dbReference>
<sequence>MFHLTSTWFVLLAFAFILPSRASTSTLLTSRQSTRIGTTVSLDYGTFVGVRNDTNGITYFQGIRYADPPIGELRWRAPVSPPTSHLGTVNATEFAAACIRTVQVTVAATTSEDCLFGNVYVPPNTQTDDRLPVLVWFHGGGYQTGNTRDAPPDFIMNSSAKPFVFASFEYRLGQFGFLGGSQIKEDGDLNAGFLDQRAALRWVQRYIHHFGGYRMQVTIWGQSAGAGSTMFHLLANNGNNEGLFRAAIGDSPPLTFVPAYNETYVEGVFTQFVSFTDCANQGTSTLQCLRSQNITSSMLARAGNRTITARPSTLYVFAPILDYTTIPVRPVEGFSSPPSPVNQNTTTFTRVPVLFGSNTNDGANWSSTRIRDPAANTSAPGADEQTLFRFLQGQYASLKEETVQEAIAVDGNLYPFGDYDSLTLQAQQMYGEMRFICTAGMIVGAMLEAGILDVYQYHYDNPNLGSDHHDELTAFFSPPPPNASPDDLALFQVMREYWTSFVTDGKPASRSGVEWTPRGTALEARGSCFDLER</sequence>
<dbReference type="GO" id="GO:0016787">
    <property type="term" value="F:hydrolase activity"/>
    <property type="evidence" value="ECO:0007669"/>
    <property type="project" value="UniProtKB-KW"/>
</dbReference>
<gene>
    <name evidence="5" type="ORF">NLJ89_g10116</name>
</gene>
<dbReference type="OrthoDB" id="408631at2759"/>
<dbReference type="PROSITE" id="PS00122">
    <property type="entry name" value="CARBOXYLESTERASE_B_1"/>
    <property type="match status" value="1"/>
</dbReference>
<dbReference type="PANTHER" id="PTHR11559">
    <property type="entry name" value="CARBOXYLESTERASE"/>
    <property type="match status" value="1"/>
</dbReference>
<comment type="similarity">
    <text evidence="1 3">Belongs to the type-B carboxylesterase/lipase family.</text>
</comment>
<dbReference type="Proteomes" id="UP001148786">
    <property type="component" value="Unassembled WGS sequence"/>
</dbReference>
<protein>
    <recommendedName>
        <fullName evidence="3">Carboxylic ester hydrolase</fullName>
        <ecNumber evidence="3">3.1.1.-</ecNumber>
    </recommendedName>
</protein>
<evidence type="ECO:0000259" key="4">
    <source>
        <dbReference type="Pfam" id="PF00135"/>
    </source>
</evidence>
<dbReference type="AlphaFoldDB" id="A0A9W8JZB2"/>